<evidence type="ECO:0000259" key="3">
    <source>
        <dbReference type="SMART" id="SM01017"/>
    </source>
</evidence>
<dbReference type="SMART" id="SM01017">
    <property type="entry name" value="Arrestin_C"/>
    <property type="match status" value="1"/>
</dbReference>
<sequence>MALDSPNGDATAVSPTRKPSILSKLTGRFGNRNRNISEFYIQPDDPWKSYSPGDVVQGSVCLTVVKPIRITHLVVCLHGYAKVYKNPVAPGETAEDSGFPGPGRGRRNGEYLGNGLAMLFEDEIVLCGDGRLKEGIYKFRFELCFPPYSLPSSISFERGTISYVITSTLTRPTTISPTMSCDKKVLLLETIDIANLPMPKPRVISLEPVFRRSKTRSKTKSTSGEIPGRASSLGPQLSDSGPPLSPVPSERSNSSCLSNSTQSFQIISEPNSSKGTASRNEEMRNGTASSGEITATTRVLRAGVLPGDLLPVNISIKHTKPIRSPNGVIITLYRQGRIDMYPQLPIGTTEKGKKPVYEDYYPKSRTGLGGLSFGVTRTSSVFRKDLSQIFCPLIVDPNTMTAEIKTSIRIPENAFPTITRVPGAMISFRYYVEVVMDIRGKLTGQDRFLPRLNMMSNNFYGNGKMHTAMENQRGMTTSNIAGNILDTDQVRRDKSCIVCIFEVIVGSKDSSRGQRQDALSLSDQYQYLASQDEPQEQLSTPQHIQFADQSPQRHNEYDPEEDPNWPGHPLPLNQYATESPPLFIPPAQPDEVVDEKTRLRRAEEMLLPSSPALNTEGGNIAGPSFAPSIPAPSAPMLSEVESEISPTHIHHNHNDLTTLNREASPAASAPSTDTIMPTYQSTNDRSPPSAPQAHPWPESSRSHIHMNGSGNQSHPRDDKQELERQRLLDRVSAPPDSCTPASVNHFTPSAPVLTEEDIIGHPVAGGQAEVGGESLPRYQRGNWRS</sequence>
<dbReference type="Pfam" id="PF00339">
    <property type="entry name" value="Arrestin_N"/>
    <property type="match status" value="1"/>
</dbReference>
<dbReference type="EMBL" id="CP120629">
    <property type="protein sequence ID" value="WEW59744.1"/>
    <property type="molecule type" value="Genomic_DNA"/>
</dbReference>
<dbReference type="GO" id="GO:0070086">
    <property type="term" value="P:ubiquitin-dependent endocytosis"/>
    <property type="evidence" value="ECO:0007669"/>
    <property type="project" value="TreeGrafter"/>
</dbReference>
<organism evidence="4 5">
    <name type="scientific">Emydomyces testavorans</name>
    <dbReference type="NCBI Taxonomy" id="2070801"/>
    <lineage>
        <taxon>Eukaryota</taxon>
        <taxon>Fungi</taxon>
        <taxon>Dikarya</taxon>
        <taxon>Ascomycota</taxon>
        <taxon>Pezizomycotina</taxon>
        <taxon>Eurotiomycetes</taxon>
        <taxon>Eurotiomycetidae</taxon>
        <taxon>Onygenales</taxon>
        <taxon>Nannizziopsiaceae</taxon>
        <taxon>Emydomyces</taxon>
    </lineage>
</organism>
<feature type="compositionally biased region" description="Polar residues" evidence="2">
    <location>
        <begin position="264"/>
        <end position="278"/>
    </location>
</feature>
<protein>
    <submittedName>
        <fullName evidence="4">Ph-response sensor protein</fullName>
    </submittedName>
</protein>
<dbReference type="InterPro" id="IPR011022">
    <property type="entry name" value="Arrestin_C-like"/>
</dbReference>
<reference evidence="4" key="1">
    <citation type="submission" date="2023-03" db="EMBL/GenBank/DDBJ databases">
        <title>Emydomyces testavorans Genome Sequence.</title>
        <authorList>
            <person name="Hoyer L."/>
        </authorList>
    </citation>
    <scope>NUCLEOTIDE SEQUENCE</scope>
    <source>
        <strain evidence="4">16-2883</strain>
    </source>
</reference>
<dbReference type="InterPro" id="IPR014752">
    <property type="entry name" value="Arrestin-like_C"/>
</dbReference>
<evidence type="ECO:0000256" key="2">
    <source>
        <dbReference type="SAM" id="MobiDB-lite"/>
    </source>
</evidence>
<dbReference type="PANTHER" id="PTHR11188">
    <property type="entry name" value="ARRESTIN DOMAIN CONTAINING PROTEIN"/>
    <property type="match status" value="1"/>
</dbReference>
<feature type="compositionally biased region" description="Low complexity" evidence="2">
    <location>
        <begin position="249"/>
        <end position="263"/>
    </location>
</feature>
<dbReference type="PANTHER" id="PTHR11188:SF161">
    <property type="entry name" value="PH-RESPONSE REGULATOR PROTEIN PALF_RIM8"/>
    <property type="match status" value="1"/>
</dbReference>
<feature type="region of interest" description="Disordered" evidence="2">
    <location>
        <begin position="207"/>
        <end position="294"/>
    </location>
</feature>
<feature type="compositionally biased region" description="Polar residues" evidence="2">
    <location>
        <begin position="672"/>
        <end position="686"/>
    </location>
</feature>
<dbReference type="InterPro" id="IPR014756">
    <property type="entry name" value="Ig_E-set"/>
</dbReference>
<dbReference type="InterPro" id="IPR011021">
    <property type="entry name" value="Arrestin-like_N"/>
</dbReference>
<dbReference type="InterPro" id="IPR050357">
    <property type="entry name" value="Arrestin_domain-protein"/>
</dbReference>
<feature type="domain" description="Arrestin C-terminal-like" evidence="3">
    <location>
        <begin position="289"/>
        <end position="459"/>
    </location>
</feature>
<evidence type="ECO:0000256" key="1">
    <source>
        <dbReference type="ARBA" id="ARBA00037950"/>
    </source>
</evidence>
<comment type="similarity">
    <text evidence="1">Belongs to the arrestin family. PalF/RIM8 subfamily.</text>
</comment>
<dbReference type="Proteomes" id="UP001219355">
    <property type="component" value="Chromosome 3"/>
</dbReference>
<dbReference type="Gene3D" id="2.60.40.640">
    <property type="match status" value="1"/>
</dbReference>
<dbReference type="GO" id="GO:0005829">
    <property type="term" value="C:cytosol"/>
    <property type="evidence" value="ECO:0007669"/>
    <property type="project" value="TreeGrafter"/>
</dbReference>
<dbReference type="SUPFAM" id="SSF81296">
    <property type="entry name" value="E set domains"/>
    <property type="match status" value="1"/>
</dbReference>
<dbReference type="GO" id="GO:0005886">
    <property type="term" value="C:plasma membrane"/>
    <property type="evidence" value="ECO:0007669"/>
    <property type="project" value="TreeGrafter"/>
</dbReference>
<gene>
    <name evidence="4" type="primary">RIM8</name>
    <name evidence="4" type="ORF">PRK78_005224</name>
</gene>
<keyword evidence="5" id="KW-1185">Reference proteome</keyword>
<evidence type="ECO:0000313" key="4">
    <source>
        <dbReference type="EMBL" id="WEW59744.1"/>
    </source>
</evidence>
<dbReference type="GO" id="GO:0030674">
    <property type="term" value="F:protein-macromolecule adaptor activity"/>
    <property type="evidence" value="ECO:0007669"/>
    <property type="project" value="TreeGrafter"/>
</dbReference>
<proteinExistence type="inferred from homology"/>
<feature type="region of interest" description="Disordered" evidence="2">
    <location>
        <begin position="549"/>
        <end position="580"/>
    </location>
</feature>
<dbReference type="AlphaFoldDB" id="A0AAF0IMF0"/>
<feature type="region of interest" description="Disordered" evidence="2">
    <location>
        <begin position="662"/>
        <end position="722"/>
    </location>
</feature>
<accession>A0AAF0IMF0</accession>
<name>A0AAF0IMF0_9EURO</name>
<dbReference type="Pfam" id="PF02752">
    <property type="entry name" value="Arrestin_C"/>
    <property type="match status" value="1"/>
</dbReference>
<feature type="region of interest" description="Disordered" evidence="2">
    <location>
        <begin position="760"/>
        <end position="785"/>
    </location>
</feature>
<evidence type="ECO:0000313" key="5">
    <source>
        <dbReference type="Proteomes" id="UP001219355"/>
    </source>
</evidence>
<dbReference type="GO" id="GO:0031625">
    <property type="term" value="F:ubiquitin protein ligase binding"/>
    <property type="evidence" value="ECO:0007669"/>
    <property type="project" value="TreeGrafter"/>
</dbReference>